<accession>A0A7C4XIQ2</accession>
<dbReference type="InterPro" id="IPR004398">
    <property type="entry name" value="RNA_MeTrfase_RsmD"/>
</dbReference>
<dbReference type="AlphaFoldDB" id="A0A7C4XIQ2"/>
<dbReference type="GO" id="GO:0031167">
    <property type="term" value="P:rRNA methylation"/>
    <property type="evidence" value="ECO:0007669"/>
    <property type="project" value="InterPro"/>
</dbReference>
<dbReference type="EMBL" id="DSRT01000187">
    <property type="protein sequence ID" value="HGW29956.1"/>
    <property type="molecule type" value="Genomic_DNA"/>
</dbReference>
<sequence>MNTSETLAIIQWGIVGSSRGIRHSDKKAENRNQMHTCILDHLFSAFDIFEHFLKAYNKNMVRITSGTAKGIILLSPEIKGYRAVQDKAKLAVFSMLGTRILKASCLDLYSGSGNLGIEALSRGAASCDFVDEDREAIKTIQANLAKTKFSEKAEIFKKDAVKYVEGTDRNYDIIFADPFFIETHHRFLFENMAKILKTNGIIVFSHGKDTDVDDVKINARELETYDTRKYGNAFISIFIKKPHQ</sequence>
<dbReference type="Gene3D" id="3.40.50.150">
    <property type="entry name" value="Vaccinia Virus protein VP39"/>
    <property type="match status" value="1"/>
</dbReference>
<dbReference type="Pfam" id="PF03602">
    <property type="entry name" value="Cons_hypoth95"/>
    <property type="match status" value="1"/>
</dbReference>
<gene>
    <name evidence="3" type="ORF">ENR63_03480</name>
</gene>
<evidence type="ECO:0000256" key="1">
    <source>
        <dbReference type="ARBA" id="ARBA00022603"/>
    </source>
</evidence>
<evidence type="ECO:0000256" key="2">
    <source>
        <dbReference type="ARBA" id="ARBA00022679"/>
    </source>
</evidence>
<dbReference type="CDD" id="cd02440">
    <property type="entry name" value="AdoMet_MTases"/>
    <property type="match status" value="1"/>
</dbReference>
<proteinExistence type="predicted"/>
<name>A0A7C4XIQ2_UNCKA</name>
<protein>
    <submittedName>
        <fullName evidence="3">Methyltransferase domain-containing protein</fullName>
    </submittedName>
</protein>
<keyword evidence="1 3" id="KW-0489">Methyltransferase</keyword>
<dbReference type="PANTHER" id="PTHR43542">
    <property type="entry name" value="METHYLTRANSFERASE"/>
    <property type="match status" value="1"/>
</dbReference>
<comment type="caution">
    <text evidence="3">The sequence shown here is derived from an EMBL/GenBank/DDBJ whole genome shotgun (WGS) entry which is preliminary data.</text>
</comment>
<keyword evidence="2 3" id="KW-0808">Transferase</keyword>
<organism evidence="3">
    <name type="scientific">candidate division WWE3 bacterium</name>
    <dbReference type="NCBI Taxonomy" id="2053526"/>
    <lineage>
        <taxon>Bacteria</taxon>
        <taxon>Katanobacteria</taxon>
    </lineage>
</organism>
<evidence type="ECO:0000313" key="3">
    <source>
        <dbReference type="EMBL" id="HGW29956.1"/>
    </source>
</evidence>
<reference evidence="3" key="1">
    <citation type="journal article" date="2020" name="mSystems">
        <title>Genome- and Community-Level Interaction Insights into Carbon Utilization and Element Cycling Functions of Hydrothermarchaeota in Hydrothermal Sediment.</title>
        <authorList>
            <person name="Zhou Z."/>
            <person name="Liu Y."/>
            <person name="Xu W."/>
            <person name="Pan J."/>
            <person name="Luo Z.H."/>
            <person name="Li M."/>
        </authorList>
    </citation>
    <scope>NUCLEOTIDE SEQUENCE [LARGE SCALE GENOMIC DNA]</scope>
    <source>
        <strain evidence="3">SpSt-417</strain>
    </source>
</reference>
<dbReference type="PANTHER" id="PTHR43542:SF1">
    <property type="entry name" value="METHYLTRANSFERASE"/>
    <property type="match status" value="1"/>
</dbReference>
<dbReference type="InterPro" id="IPR029063">
    <property type="entry name" value="SAM-dependent_MTases_sf"/>
</dbReference>
<dbReference type="GO" id="GO:0008168">
    <property type="term" value="F:methyltransferase activity"/>
    <property type="evidence" value="ECO:0007669"/>
    <property type="project" value="UniProtKB-KW"/>
</dbReference>
<dbReference type="SUPFAM" id="SSF53335">
    <property type="entry name" value="S-adenosyl-L-methionine-dependent methyltransferases"/>
    <property type="match status" value="1"/>
</dbReference>